<organism evidence="2 3">
    <name type="scientific">Pseudomonas baltica</name>
    <dbReference type="NCBI Taxonomy" id="2762576"/>
    <lineage>
        <taxon>Bacteria</taxon>
        <taxon>Pseudomonadati</taxon>
        <taxon>Pseudomonadota</taxon>
        <taxon>Gammaproteobacteria</taxon>
        <taxon>Pseudomonadales</taxon>
        <taxon>Pseudomonadaceae</taxon>
        <taxon>Pseudomonas</taxon>
    </lineage>
</organism>
<feature type="chain" id="PRO_5031004464" description="Lipoprotein" evidence="1">
    <location>
        <begin position="24"/>
        <end position="181"/>
    </location>
</feature>
<evidence type="ECO:0000313" key="2">
    <source>
        <dbReference type="EMBL" id="MBC2680327.1"/>
    </source>
</evidence>
<dbReference type="Pfam" id="PF13992">
    <property type="entry name" value="YecR"/>
    <property type="match status" value="1"/>
</dbReference>
<evidence type="ECO:0008006" key="4">
    <source>
        <dbReference type="Google" id="ProtNLM"/>
    </source>
</evidence>
<accession>A0A7X1KVB3</accession>
<keyword evidence="1" id="KW-0732">Signal</keyword>
<gene>
    <name evidence="2" type="ORF">H7993_18175</name>
</gene>
<dbReference type="Proteomes" id="UP000546173">
    <property type="component" value="Unassembled WGS sequence"/>
</dbReference>
<feature type="signal peptide" evidence="1">
    <location>
        <begin position="1"/>
        <end position="23"/>
    </location>
</feature>
<proteinExistence type="predicted"/>
<name>A0A7X1KVB3_9PSED</name>
<reference evidence="2 3" key="1">
    <citation type="submission" date="2020-08" db="EMBL/GenBank/DDBJ databases">
        <title>Pseudomonas sp. nov.</title>
        <authorList>
            <person name="Gieschler S."/>
            <person name="Fiedler G."/>
            <person name="Brinks E."/>
            <person name="Boehnlein C."/>
            <person name="Franz C.M.A.P."/>
            <person name="Kabisch J."/>
        </authorList>
    </citation>
    <scope>NUCLEOTIDE SEQUENCE [LARGE SCALE GENOMIC DNA]</scope>
    <source>
        <strain evidence="2 3">MBT-2</strain>
    </source>
</reference>
<evidence type="ECO:0000313" key="3">
    <source>
        <dbReference type="Proteomes" id="UP000546173"/>
    </source>
</evidence>
<dbReference type="InterPro" id="IPR025731">
    <property type="entry name" value="YecR-like"/>
</dbReference>
<dbReference type="AlphaFoldDB" id="A0A7X1KVB3"/>
<comment type="caution">
    <text evidence="2">The sequence shown here is derived from an EMBL/GenBank/DDBJ whole genome shotgun (WGS) entry which is preliminary data.</text>
</comment>
<dbReference type="RefSeq" id="WP_185795222.1">
    <property type="nucleotide sequence ID" value="NZ_JACMYH010000006.1"/>
</dbReference>
<sequence length="181" mass="19660">MVLTGFSRLAAAFVFLAALPACSTHKDFYATGGSRADGVIDVAYDFNYLETPVVDLKQAYTIARSKCSLWGYVDAEPFGGATQECTARRGFGDCSAWRVSKKYQCLGNLGSVSAPLNYLGSAQPPVQVPARQAVASPQPAPTATPAPLSSAEYKDRQIDLLMQQNLPYDEYQKRYQAIMAQ</sequence>
<keyword evidence="3" id="KW-1185">Reference proteome</keyword>
<dbReference type="EMBL" id="JACMYH010000006">
    <property type="protein sequence ID" value="MBC2680327.1"/>
    <property type="molecule type" value="Genomic_DNA"/>
</dbReference>
<protein>
    <recommendedName>
        <fullName evidence="4">Lipoprotein</fullName>
    </recommendedName>
</protein>
<evidence type="ECO:0000256" key="1">
    <source>
        <dbReference type="SAM" id="SignalP"/>
    </source>
</evidence>